<proteinExistence type="predicted"/>
<reference evidence="1 2" key="1">
    <citation type="submission" date="2015-09" db="EMBL/GenBank/DDBJ databases">
        <title>Genome announcement of multiple Pseudomonas syringae strains.</title>
        <authorList>
            <person name="Thakur S."/>
            <person name="Wang P.W."/>
            <person name="Gong Y."/>
            <person name="Weir B.S."/>
            <person name="Guttman D.S."/>
        </authorList>
    </citation>
    <scope>NUCLEOTIDE SEQUENCE [LARGE SCALE GENOMIC DNA]</scope>
    <source>
        <strain evidence="1 2">ICMP2823</strain>
    </source>
</reference>
<dbReference type="EMBL" id="LJPX01000507">
    <property type="protein sequence ID" value="KPW67640.1"/>
    <property type="molecule type" value="Genomic_DNA"/>
</dbReference>
<dbReference type="Proteomes" id="UP000050564">
    <property type="component" value="Unassembled WGS sequence"/>
</dbReference>
<gene>
    <name evidence="1" type="ORF">ALO81_00132</name>
</gene>
<organism evidence="1 2">
    <name type="scientific">Pseudomonas cannabina</name>
    <dbReference type="NCBI Taxonomy" id="86840"/>
    <lineage>
        <taxon>Bacteria</taxon>
        <taxon>Pseudomonadati</taxon>
        <taxon>Pseudomonadota</taxon>
        <taxon>Gammaproteobacteria</taxon>
        <taxon>Pseudomonadales</taxon>
        <taxon>Pseudomonadaceae</taxon>
        <taxon>Pseudomonas</taxon>
    </lineage>
</organism>
<comment type="caution">
    <text evidence="1">The sequence shown here is derived from an EMBL/GenBank/DDBJ whole genome shotgun (WGS) entry which is preliminary data.</text>
</comment>
<sequence length="232" mass="25483">MALLCVLARREMQRIRNRQNAQARSRRQITHVTDFLPMQLGVFSNRSEPLLRQFSPRHCAEQRQALAHETRHALASVIGRIVFAGLTIATEIIHFIDMGLIVQAVALTGAVGLIGFKKAQSSIQCVCQQEAVDRRLDHERCGDMLEALGNPGAEAGLGQRWVLHIKQAGGARNIGIRLAGCVDHHHAAGKVAVILQGAAQKIRLLLGHQQQGQTLIQSGVFISRMVLHDLSL</sequence>
<name>A0A0P9MGJ2_PSECA</name>
<protein>
    <submittedName>
        <fullName evidence="1">Uncharacterized protein</fullName>
    </submittedName>
</protein>
<accession>A0A0P9MGJ2</accession>
<dbReference type="AlphaFoldDB" id="A0A0P9MGJ2"/>
<evidence type="ECO:0000313" key="2">
    <source>
        <dbReference type="Proteomes" id="UP000050564"/>
    </source>
</evidence>
<evidence type="ECO:0000313" key="1">
    <source>
        <dbReference type="EMBL" id="KPW67640.1"/>
    </source>
</evidence>